<dbReference type="Gene3D" id="3.90.1750.20">
    <property type="entry name" value="Putative Large Serine Recombinase, Chain B, Domain 2"/>
    <property type="match status" value="1"/>
</dbReference>
<keyword evidence="4" id="KW-1185">Reference proteome</keyword>
<comment type="caution">
    <text evidence="3">The sequence shown here is derived from an EMBL/GenBank/DDBJ whole genome shotgun (WGS) entry which is preliminary data.</text>
</comment>
<dbReference type="PROSITE" id="PS51736">
    <property type="entry name" value="RECOMBINASES_3"/>
    <property type="match status" value="1"/>
</dbReference>
<feature type="domain" description="Recombinase" evidence="2">
    <location>
        <begin position="169"/>
        <end position="283"/>
    </location>
</feature>
<evidence type="ECO:0000259" key="2">
    <source>
        <dbReference type="PROSITE" id="PS51737"/>
    </source>
</evidence>
<dbReference type="Pfam" id="PF00239">
    <property type="entry name" value="Resolvase"/>
    <property type="match status" value="1"/>
</dbReference>
<dbReference type="Gene3D" id="3.40.50.1390">
    <property type="entry name" value="Resolvase, N-terminal catalytic domain"/>
    <property type="match status" value="1"/>
</dbReference>
<reference evidence="3 4" key="1">
    <citation type="submission" date="2019-12" db="EMBL/GenBank/DDBJ databases">
        <title>Comparative genomics gives insights into the taxonomy of the Azoarcus-Aromatoleum group and reveals separate origins of nif in the plant-associated Azoarcus and non-plant-associated Aromatoleum sub-groups.</title>
        <authorList>
            <person name="Lafos M."/>
            <person name="Maluk M."/>
            <person name="Batista M."/>
            <person name="Junghare M."/>
            <person name="Carmona M."/>
            <person name="Faoro H."/>
            <person name="Cruz L.M."/>
            <person name="Battistoni F."/>
            <person name="De Souza E."/>
            <person name="Pedrosa F."/>
            <person name="Chen W.-M."/>
            <person name="Poole P.S."/>
            <person name="Dixon R.A."/>
            <person name="James E.K."/>
        </authorList>
    </citation>
    <scope>NUCLEOTIDE SEQUENCE [LARGE SCALE GENOMIC DNA]</scope>
    <source>
        <strain evidence="3 4">PbN1</strain>
    </source>
</reference>
<evidence type="ECO:0000259" key="1">
    <source>
        <dbReference type="PROSITE" id="PS51736"/>
    </source>
</evidence>
<dbReference type="InterPro" id="IPR006119">
    <property type="entry name" value="Resolv_N"/>
</dbReference>
<dbReference type="PANTHER" id="PTHR30461">
    <property type="entry name" value="DNA-INVERTASE FROM LAMBDOID PROPHAGE"/>
    <property type="match status" value="1"/>
</dbReference>
<dbReference type="Pfam" id="PF07508">
    <property type="entry name" value="Recombinase"/>
    <property type="match status" value="1"/>
</dbReference>
<name>A0ABX1P0H8_9RHOO</name>
<dbReference type="SMART" id="SM00857">
    <property type="entry name" value="Resolvase"/>
    <property type="match status" value="1"/>
</dbReference>
<dbReference type="InterPro" id="IPR038109">
    <property type="entry name" value="DNA_bind_recomb_sf"/>
</dbReference>
<feature type="domain" description="Resolvase/invertase-type recombinase catalytic" evidence="1">
    <location>
        <begin position="9"/>
        <end position="161"/>
    </location>
</feature>
<protein>
    <submittedName>
        <fullName evidence="3">Recombinase family protein</fullName>
    </submittedName>
</protein>
<dbReference type="PROSITE" id="PS51737">
    <property type="entry name" value="RECOMBINASE_DNA_BIND"/>
    <property type="match status" value="1"/>
</dbReference>
<organism evidence="3 4">
    <name type="scientific">Aromatoleum bremense</name>
    <dbReference type="NCBI Taxonomy" id="76115"/>
    <lineage>
        <taxon>Bacteria</taxon>
        <taxon>Pseudomonadati</taxon>
        <taxon>Pseudomonadota</taxon>
        <taxon>Betaproteobacteria</taxon>
        <taxon>Rhodocyclales</taxon>
        <taxon>Rhodocyclaceae</taxon>
        <taxon>Aromatoleum</taxon>
    </lineage>
</organism>
<evidence type="ECO:0000313" key="3">
    <source>
        <dbReference type="EMBL" id="NMG17407.1"/>
    </source>
</evidence>
<accession>A0ABX1P0H8</accession>
<dbReference type="PANTHER" id="PTHR30461:SF23">
    <property type="entry name" value="DNA RECOMBINASE-RELATED"/>
    <property type="match status" value="1"/>
</dbReference>
<dbReference type="InterPro" id="IPR036162">
    <property type="entry name" value="Resolvase-like_N_sf"/>
</dbReference>
<dbReference type="CDD" id="cd03768">
    <property type="entry name" value="SR_ResInv"/>
    <property type="match status" value="1"/>
</dbReference>
<dbReference type="SUPFAM" id="SSF53041">
    <property type="entry name" value="Resolvase-like"/>
    <property type="match status" value="1"/>
</dbReference>
<dbReference type="EMBL" id="WTVP01000076">
    <property type="protein sequence ID" value="NMG17407.1"/>
    <property type="molecule type" value="Genomic_DNA"/>
</dbReference>
<sequence>MNAPVTRKRCAVYCRVSTDERLDQSFNSIDAQREAGQAFIASQRTEGWIPVVDDYDDGGFSGGNMDRPALKRLLADIDAGKVDIVVVYKIDRLTRNLTDFSKMVDLFDQRGVSFSAVTQQINSATSMGRLMLNILLSFAQFEREVTGERIRDKIAASKAKGMWMGGTPPLGYDVNQRQLVINEAEAEIVRGIWQRFVELRSTTELARELNRKGITTKAWTTVDGTFRPGRPITKQNLYKTLRNPLYLGMISHKGKTFPGQHEPILDQALWDQAQAILAVEAGLRASQTMTRHDNESILRGLLFAPNGDRMLPTATKKKTGKRYRYYLPYSDKKLGRGTNPFGIVPAGQIEALVLEQVKSALQSPEMIQSVWDEVQKLDATAQEPFVVLAMRNLSAVWNELFPEERCRLVRLLITKVQLRDDGIDIEWHPTGWSALMKELAPNSIGAELREREMEAMA</sequence>
<gene>
    <name evidence="3" type="ORF">GPA24_18070</name>
</gene>
<dbReference type="InterPro" id="IPR050639">
    <property type="entry name" value="SSR_resolvase"/>
</dbReference>
<proteinExistence type="predicted"/>
<dbReference type="Proteomes" id="UP000633943">
    <property type="component" value="Unassembled WGS sequence"/>
</dbReference>
<evidence type="ECO:0000313" key="4">
    <source>
        <dbReference type="Proteomes" id="UP000633943"/>
    </source>
</evidence>
<dbReference type="InterPro" id="IPR011109">
    <property type="entry name" value="DNA_bind_recombinase_dom"/>
</dbReference>
<dbReference type="RefSeq" id="WP_169203924.1">
    <property type="nucleotide sequence ID" value="NZ_CP059467.1"/>
</dbReference>